<dbReference type="SUPFAM" id="SSF52540">
    <property type="entry name" value="P-loop containing nucleoside triphosphate hydrolases"/>
    <property type="match status" value="1"/>
</dbReference>
<name>A0A1T4RBG3_9GAMM</name>
<sequence length="451" mass="50247">MSVTTRDIIVIDDEEIIRDALAQLLTLEGYQVKTFQSALTALSHVNRDFAGIVISDINMPHMTGLELLAQVQAFDSELPVILLTGFADVALAVEAMHQGAYDFFEKPINERLLDSIARALDKRRLVLENRQLKKAVKHNKEPGVRILGETPAMQAMLELLNTVADTPADVLIQGETGTGKELVARFLHDHSQRSGAHFVALNCAAIPENLIESELFGAMKGAYTGADETRIGKFEFANGGTVFLDEIEATPMALQVKLLRILEERKVTPVGSNQSIDLDIRVVAATKVDLLALAQQGAFRIDLYYRLNLVKVDIPPLRARKADIPLLFKHFSSIAANRFHKALCPLNSDALQQLLEYDWPGNVRELRNVAERHVLLGTVIDLDQPNHQALFHQDLSLAQKVAFYEQSILEDSLRQTSGSVKKACELLKLPRKTFYDKMAKYGLEPSQYKAD</sequence>
<dbReference type="OrthoDB" id="9804019at2"/>
<evidence type="ECO:0000259" key="9">
    <source>
        <dbReference type="PROSITE" id="PS50045"/>
    </source>
</evidence>
<dbReference type="Pfam" id="PF02954">
    <property type="entry name" value="HTH_8"/>
    <property type="match status" value="1"/>
</dbReference>
<dbReference type="PROSITE" id="PS00675">
    <property type="entry name" value="SIGMA54_INTERACT_1"/>
    <property type="match status" value="1"/>
</dbReference>
<dbReference type="GO" id="GO:0006355">
    <property type="term" value="P:regulation of DNA-templated transcription"/>
    <property type="evidence" value="ECO:0007669"/>
    <property type="project" value="InterPro"/>
</dbReference>
<dbReference type="GO" id="GO:0000160">
    <property type="term" value="P:phosphorelay signal transduction system"/>
    <property type="evidence" value="ECO:0007669"/>
    <property type="project" value="UniProtKB-KW"/>
</dbReference>
<evidence type="ECO:0000256" key="7">
    <source>
        <dbReference type="ARBA" id="ARBA00023163"/>
    </source>
</evidence>
<keyword evidence="6 11" id="KW-0238">DNA-binding</keyword>
<protein>
    <submittedName>
        <fullName evidence="11">DNA-binding response regulator</fullName>
    </submittedName>
</protein>
<dbReference type="InterPro" id="IPR003593">
    <property type="entry name" value="AAA+_ATPase"/>
</dbReference>
<dbReference type="PROSITE" id="PS50110">
    <property type="entry name" value="RESPONSE_REGULATORY"/>
    <property type="match status" value="1"/>
</dbReference>
<accession>A0A1T4RBG3</accession>
<dbReference type="Gene3D" id="3.40.50.2300">
    <property type="match status" value="1"/>
</dbReference>
<evidence type="ECO:0000256" key="8">
    <source>
        <dbReference type="PROSITE-ProRule" id="PRU00169"/>
    </source>
</evidence>
<dbReference type="SUPFAM" id="SSF52172">
    <property type="entry name" value="CheY-like"/>
    <property type="match status" value="1"/>
</dbReference>
<dbReference type="CDD" id="cd17549">
    <property type="entry name" value="REC_DctD-like"/>
    <property type="match status" value="1"/>
</dbReference>
<dbReference type="InterPro" id="IPR002078">
    <property type="entry name" value="Sigma_54_int"/>
</dbReference>
<reference evidence="11 12" key="1">
    <citation type="submission" date="2017-01" db="EMBL/GenBank/DDBJ databases">
        <title>Genome Sequencing of a Marine Spirillum, Oceanospirillum multiglobuliferum ATCC 33336, from Japan.</title>
        <authorList>
            <person name="Carney J.G."/>
            <person name="Trachtenberg A.M."/>
            <person name="Rheaume B.A."/>
            <person name="Linnane J.D."/>
            <person name="Pitts N.L."/>
            <person name="Mykles D.L."/>
            <person name="Maclea K.S."/>
        </authorList>
    </citation>
    <scope>NUCLEOTIDE SEQUENCE [LARGE SCALE GENOMIC DNA]</scope>
    <source>
        <strain evidence="11 12">ATCC 33336</strain>
    </source>
</reference>
<keyword evidence="2" id="KW-0547">Nucleotide-binding</keyword>
<dbReference type="Pfam" id="PF00072">
    <property type="entry name" value="Response_reg"/>
    <property type="match status" value="1"/>
</dbReference>
<evidence type="ECO:0000256" key="3">
    <source>
        <dbReference type="ARBA" id="ARBA00022840"/>
    </source>
</evidence>
<keyword evidence="1 8" id="KW-0597">Phosphoprotein</keyword>
<gene>
    <name evidence="11" type="ORF">BTE48_10440</name>
</gene>
<dbReference type="Pfam" id="PF00158">
    <property type="entry name" value="Sigma54_activat"/>
    <property type="match status" value="1"/>
</dbReference>
<evidence type="ECO:0000256" key="6">
    <source>
        <dbReference type="ARBA" id="ARBA00023125"/>
    </source>
</evidence>
<dbReference type="Gene3D" id="1.10.8.60">
    <property type="match status" value="1"/>
</dbReference>
<dbReference type="InterPro" id="IPR025662">
    <property type="entry name" value="Sigma_54_int_dom_ATP-bd_1"/>
</dbReference>
<dbReference type="InterPro" id="IPR025944">
    <property type="entry name" value="Sigma_54_int_dom_CS"/>
</dbReference>
<comment type="caution">
    <text evidence="11">The sequence shown here is derived from an EMBL/GenBank/DDBJ whole genome shotgun (WGS) entry which is preliminary data.</text>
</comment>
<dbReference type="InterPro" id="IPR058031">
    <property type="entry name" value="AAA_lid_NorR"/>
</dbReference>
<dbReference type="EMBL" id="MTSM01000012">
    <property type="protein sequence ID" value="OPX55168.1"/>
    <property type="molecule type" value="Genomic_DNA"/>
</dbReference>
<dbReference type="PROSITE" id="PS50045">
    <property type="entry name" value="SIGMA54_INTERACT_4"/>
    <property type="match status" value="1"/>
</dbReference>
<dbReference type="PROSITE" id="PS00688">
    <property type="entry name" value="SIGMA54_INTERACT_3"/>
    <property type="match status" value="1"/>
</dbReference>
<dbReference type="InterPro" id="IPR002197">
    <property type="entry name" value="HTH_Fis"/>
</dbReference>
<feature type="domain" description="Sigma-54 factor interaction" evidence="9">
    <location>
        <begin position="146"/>
        <end position="375"/>
    </location>
</feature>
<feature type="modified residue" description="4-aspartylphosphate" evidence="8">
    <location>
        <position position="56"/>
    </location>
</feature>
<dbReference type="Gene3D" id="1.10.10.60">
    <property type="entry name" value="Homeodomain-like"/>
    <property type="match status" value="1"/>
</dbReference>
<keyword evidence="12" id="KW-1185">Reference proteome</keyword>
<dbReference type="GO" id="GO:0005524">
    <property type="term" value="F:ATP binding"/>
    <property type="evidence" value="ECO:0007669"/>
    <property type="project" value="UniProtKB-KW"/>
</dbReference>
<dbReference type="InterPro" id="IPR009057">
    <property type="entry name" value="Homeodomain-like_sf"/>
</dbReference>
<dbReference type="FunFam" id="3.40.50.2300:FF:000018">
    <property type="entry name" value="DNA-binding transcriptional regulator NtrC"/>
    <property type="match status" value="1"/>
</dbReference>
<dbReference type="FunFam" id="3.40.50.300:FF:000006">
    <property type="entry name" value="DNA-binding transcriptional regulator NtrC"/>
    <property type="match status" value="1"/>
</dbReference>
<dbReference type="SMART" id="SM00448">
    <property type="entry name" value="REC"/>
    <property type="match status" value="1"/>
</dbReference>
<dbReference type="SMART" id="SM00382">
    <property type="entry name" value="AAA"/>
    <property type="match status" value="1"/>
</dbReference>
<dbReference type="InterPro" id="IPR027417">
    <property type="entry name" value="P-loop_NTPase"/>
</dbReference>
<dbReference type="AlphaFoldDB" id="A0A1T4RBG3"/>
<dbReference type="InterPro" id="IPR025943">
    <property type="entry name" value="Sigma_54_int_dom_ATP-bd_2"/>
</dbReference>
<evidence type="ECO:0000256" key="5">
    <source>
        <dbReference type="ARBA" id="ARBA00023015"/>
    </source>
</evidence>
<dbReference type="InterPro" id="IPR011006">
    <property type="entry name" value="CheY-like_superfamily"/>
</dbReference>
<dbReference type="SUPFAM" id="SSF46689">
    <property type="entry name" value="Homeodomain-like"/>
    <property type="match status" value="1"/>
</dbReference>
<evidence type="ECO:0000313" key="12">
    <source>
        <dbReference type="Proteomes" id="UP000191418"/>
    </source>
</evidence>
<keyword evidence="4" id="KW-0902">Two-component regulatory system</keyword>
<evidence type="ECO:0000256" key="2">
    <source>
        <dbReference type="ARBA" id="ARBA00022741"/>
    </source>
</evidence>
<dbReference type="STRING" id="64969.SAMN02745127_02278"/>
<evidence type="ECO:0000256" key="1">
    <source>
        <dbReference type="ARBA" id="ARBA00022553"/>
    </source>
</evidence>
<dbReference type="Gene3D" id="3.40.50.300">
    <property type="entry name" value="P-loop containing nucleotide triphosphate hydrolases"/>
    <property type="match status" value="1"/>
</dbReference>
<dbReference type="RefSeq" id="WP_078745845.1">
    <property type="nucleotide sequence ID" value="NZ_FUXG01000015.1"/>
</dbReference>
<dbReference type="PANTHER" id="PTHR32071:SF57">
    <property type="entry name" value="C4-DICARBOXYLATE TRANSPORT TRANSCRIPTIONAL REGULATORY PROTEIN DCTD"/>
    <property type="match status" value="1"/>
</dbReference>
<organism evidence="11 12">
    <name type="scientific">Oceanospirillum multiglobuliferum</name>
    <dbReference type="NCBI Taxonomy" id="64969"/>
    <lineage>
        <taxon>Bacteria</taxon>
        <taxon>Pseudomonadati</taxon>
        <taxon>Pseudomonadota</taxon>
        <taxon>Gammaproteobacteria</taxon>
        <taxon>Oceanospirillales</taxon>
        <taxon>Oceanospirillaceae</taxon>
        <taxon>Oceanospirillum</taxon>
    </lineage>
</organism>
<evidence type="ECO:0000313" key="11">
    <source>
        <dbReference type="EMBL" id="OPX55168.1"/>
    </source>
</evidence>
<dbReference type="PROSITE" id="PS00676">
    <property type="entry name" value="SIGMA54_INTERACT_2"/>
    <property type="match status" value="1"/>
</dbReference>
<dbReference type="InterPro" id="IPR001789">
    <property type="entry name" value="Sig_transdc_resp-reg_receiver"/>
</dbReference>
<keyword evidence="3" id="KW-0067">ATP-binding</keyword>
<dbReference type="Pfam" id="PF25601">
    <property type="entry name" value="AAA_lid_14"/>
    <property type="match status" value="1"/>
</dbReference>
<proteinExistence type="predicted"/>
<evidence type="ECO:0000259" key="10">
    <source>
        <dbReference type="PROSITE" id="PS50110"/>
    </source>
</evidence>
<dbReference type="CDD" id="cd00009">
    <property type="entry name" value="AAA"/>
    <property type="match status" value="1"/>
</dbReference>
<dbReference type="PANTHER" id="PTHR32071">
    <property type="entry name" value="TRANSCRIPTIONAL REGULATORY PROTEIN"/>
    <property type="match status" value="1"/>
</dbReference>
<evidence type="ECO:0000256" key="4">
    <source>
        <dbReference type="ARBA" id="ARBA00023012"/>
    </source>
</evidence>
<keyword evidence="7" id="KW-0804">Transcription</keyword>
<feature type="domain" description="Response regulatory" evidence="10">
    <location>
        <begin position="7"/>
        <end position="121"/>
    </location>
</feature>
<dbReference type="Proteomes" id="UP000191418">
    <property type="component" value="Unassembled WGS sequence"/>
</dbReference>
<dbReference type="GO" id="GO:0043565">
    <property type="term" value="F:sequence-specific DNA binding"/>
    <property type="evidence" value="ECO:0007669"/>
    <property type="project" value="InterPro"/>
</dbReference>
<keyword evidence="5" id="KW-0805">Transcription regulation</keyword>